<dbReference type="InterPro" id="IPR036568">
    <property type="entry name" value="GGCT-like_sf"/>
</dbReference>
<dbReference type="Proteomes" id="UP001180531">
    <property type="component" value="Unassembled WGS sequence"/>
</dbReference>
<sequence length="141" mass="15685">MTAEDSGGLPVFVYGTLRPGRHNHDRFLLGRTVTEEPARMRGAVLYEGPGYPYAVADAEGEIRGELITVAPGEYGRVLAELDALEDYRPGDPRNLYERVVREVRVEGGGPVRGWVYLAADRMARRLRTSGNRVPGGDWRGW</sequence>
<comment type="caution">
    <text evidence="2">The sequence shown here is derived from an EMBL/GenBank/DDBJ whole genome shotgun (WGS) entry which is preliminary data.</text>
</comment>
<keyword evidence="3" id="KW-1185">Reference proteome</keyword>
<dbReference type="RefSeq" id="WP_311607391.1">
    <property type="nucleotide sequence ID" value="NZ_JAVRFI010000001.1"/>
</dbReference>
<gene>
    <name evidence="2" type="ORF">RM609_02175</name>
</gene>
<name>A0ABU2SG38_9ACTN</name>
<organism evidence="2 3">
    <name type="scientific">Streptomyces hesseae</name>
    <dbReference type="NCBI Taxonomy" id="3075519"/>
    <lineage>
        <taxon>Bacteria</taxon>
        <taxon>Bacillati</taxon>
        <taxon>Actinomycetota</taxon>
        <taxon>Actinomycetes</taxon>
        <taxon>Kitasatosporales</taxon>
        <taxon>Streptomycetaceae</taxon>
        <taxon>Streptomyces</taxon>
    </lineage>
</organism>
<evidence type="ECO:0000313" key="3">
    <source>
        <dbReference type="Proteomes" id="UP001180531"/>
    </source>
</evidence>
<dbReference type="EMBL" id="JAVRFI010000001">
    <property type="protein sequence ID" value="MDT0447910.1"/>
    <property type="molecule type" value="Genomic_DNA"/>
</dbReference>
<dbReference type="CDD" id="cd06661">
    <property type="entry name" value="GGCT_like"/>
    <property type="match status" value="1"/>
</dbReference>
<feature type="domain" description="Gamma-glutamylcyclotransferase AIG2-like" evidence="1">
    <location>
        <begin position="11"/>
        <end position="139"/>
    </location>
</feature>
<reference evidence="2" key="1">
    <citation type="submission" date="2024-05" db="EMBL/GenBank/DDBJ databases">
        <title>30 novel species of actinomycetes from the DSMZ collection.</title>
        <authorList>
            <person name="Nouioui I."/>
        </authorList>
    </citation>
    <scope>NUCLEOTIDE SEQUENCE</scope>
    <source>
        <strain evidence="2">DSM 40473</strain>
    </source>
</reference>
<dbReference type="Pfam" id="PF06094">
    <property type="entry name" value="GGACT"/>
    <property type="match status" value="1"/>
</dbReference>
<dbReference type="InterPro" id="IPR013024">
    <property type="entry name" value="GGCT-like"/>
</dbReference>
<dbReference type="SUPFAM" id="SSF110857">
    <property type="entry name" value="Gamma-glutamyl cyclotransferase-like"/>
    <property type="match status" value="1"/>
</dbReference>
<accession>A0ABU2SG38</accession>
<protein>
    <submittedName>
        <fullName evidence="2">Gamma-glutamylcyclotransferase family protein</fullName>
    </submittedName>
</protein>
<dbReference type="Gene3D" id="3.10.490.10">
    <property type="entry name" value="Gamma-glutamyl cyclotransferase-like"/>
    <property type="match status" value="1"/>
</dbReference>
<proteinExistence type="predicted"/>
<evidence type="ECO:0000259" key="1">
    <source>
        <dbReference type="Pfam" id="PF06094"/>
    </source>
</evidence>
<dbReference type="InterPro" id="IPR009288">
    <property type="entry name" value="AIG2-like_dom"/>
</dbReference>
<evidence type="ECO:0000313" key="2">
    <source>
        <dbReference type="EMBL" id="MDT0447910.1"/>
    </source>
</evidence>